<dbReference type="RefSeq" id="WP_213513420.1">
    <property type="nucleotide sequence ID" value="NZ_BOSE01000001.1"/>
</dbReference>
<dbReference type="Proteomes" id="UP000683139">
    <property type="component" value="Unassembled WGS sequence"/>
</dbReference>
<dbReference type="Gene3D" id="4.10.280.10">
    <property type="entry name" value="Helix-loop-helix DNA-binding domain"/>
    <property type="match status" value="1"/>
</dbReference>
<proteinExistence type="predicted"/>
<evidence type="ECO:0008006" key="3">
    <source>
        <dbReference type="Google" id="ProtNLM"/>
    </source>
</evidence>
<dbReference type="SUPFAM" id="SSF140500">
    <property type="entry name" value="BAS1536-like"/>
    <property type="match status" value="1"/>
</dbReference>
<protein>
    <recommendedName>
        <fullName evidence="3">Aspartyl-phosphate phosphatase Spo0E family protein</fullName>
    </recommendedName>
</protein>
<evidence type="ECO:0000313" key="1">
    <source>
        <dbReference type="EMBL" id="GIP15210.1"/>
    </source>
</evidence>
<dbReference type="GO" id="GO:0046983">
    <property type="term" value="F:protein dimerization activity"/>
    <property type="evidence" value="ECO:0007669"/>
    <property type="project" value="InterPro"/>
</dbReference>
<dbReference type="Pfam" id="PF09388">
    <property type="entry name" value="SpoOE-like"/>
    <property type="match status" value="1"/>
</dbReference>
<reference evidence="1" key="1">
    <citation type="submission" date="2021-03" db="EMBL/GenBank/DDBJ databases">
        <title>Antimicrobial resistance genes in bacteria isolated from Japanese honey, and their potential for conferring macrolide and lincosamide resistance in the American foulbrood pathogen Paenibacillus larvae.</title>
        <authorList>
            <person name="Okamoto M."/>
            <person name="Kumagai M."/>
            <person name="Kanamori H."/>
            <person name="Takamatsu D."/>
        </authorList>
    </citation>
    <scope>NUCLEOTIDE SEQUENCE</scope>
    <source>
        <strain evidence="1">J40TS1</strain>
    </source>
</reference>
<keyword evidence="2" id="KW-1185">Reference proteome</keyword>
<evidence type="ECO:0000313" key="2">
    <source>
        <dbReference type="Proteomes" id="UP000683139"/>
    </source>
</evidence>
<dbReference type="EMBL" id="BOSE01000001">
    <property type="protein sequence ID" value="GIP15210.1"/>
    <property type="molecule type" value="Genomic_DNA"/>
</dbReference>
<gene>
    <name evidence="1" type="ORF">J40TS1_08520</name>
</gene>
<dbReference type="InterPro" id="IPR018540">
    <property type="entry name" value="Spo0E-like"/>
</dbReference>
<dbReference type="AlphaFoldDB" id="A0A919YKN4"/>
<dbReference type="GO" id="GO:0043937">
    <property type="term" value="P:regulation of sporulation"/>
    <property type="evidence" value="ECO:0007669"/>
    <property type="project" value="InterPro"/>
</dbReference>
<name>A0A919YKN4_9BACL</name>
<comment type="caution">
    <text evidence="1">The sequence shown here is derived from an EMBL/GenBank/DDBJ whole genome shotgun (WGS) entry which is preliminary data.</text>
</comment>
<dbReference type="InterPro" id="IPR037208">
    <property type="entry name" value="Spo0E-like_sf"/>
</dbReference>
<organism evidence="1 2">
    <name type="scientific">Paenibacillus montaniterrae</name>
    <dbReference type="NCBI Taxonomy" id="429341"/>
    <lineage>
        <taxon>Bacteria</taxon>
        <taxon>Bacillati</taxon>
        <taxon>Bacillota</taxon>
        <taxon>Bacilli</taxon>
        <taxon>Bacillales</taxon>
        <taxon>Paenibacillaceae</taxon>
        <taxon>Paenibacillus</taxon>
    </lineage>
</organism>
<accession>A0A919YKN4</accession>
<sequence>MDSQLNMKIEMLRKQMEMTAAQKGSLLHKDVIAISQLLDEHVLRAQYMKKKMPLYEYAL</sequence>
<dbReference type="InterPro" id="IPR036638">
    <property type="entry name" value="HLH_DNA-bd_sf"/>
</dbReference>